<gene>
    <name evidence="1" type="ordered locus">Msip34_1654</name>
</gene>
<reference evidence="1 2" key="2">
    <citation type="journal article" date="2011" name="J. Bacteriol.">
        <title>Genomes of three methylotrophs from a single niche uncover genetic and metabolic divergence of Methylophilaceae.</title>
        <authorList>
            <person name="Lapidus A."/>
            <person name="Clum A."/>
            <person name="Labutti K."/>
            <person name="Kaluzhnaya M.G."/>
            <person name="Lim S."/>
            <person name="Beck D.A."/>
            <person name="Glavina Del Rio T."/>
            <person name="Nolan M."/>
            <person name="Mavromatis K."/>
            <person name="Huntemann M."/>
            <person name="Lucas S."/>
            <person name="Lidstrom M.E."/>
            <person name="Ivanova N."/>
            <person name="Chistoserdova L."/>
        </authorList>
    </citation>
    <scope>NUCLEOTIDE SEQUENCE [LARGE SCALE GENOMIC DNA]</scope>
    <source>
        <strain evidence="1 2">SIP3-4</strain>
    </source>
</reference>
<dbReference type="HOGENOM" id="CLU_2771143_0_0_4"/>
<dbReference type="Proteomes" id="UP000002743">
    <property type="component" value="Chromosome"/>
</dbReference>
<keyword evidence="2" id="KW-1185">Reference proteome</keyword>
<dbReference type="KEGG" id="mei:Msip34_1654"/>
<dbReference type="STRING" id="582744.Msip34_1654"/>
<reference evidence="2" key="1">
    <citation type="submission" date="2009-07" db="EMBL/GenBank/DDBJ databases">
        <title>Complete sequence of chromosome of Methylovorus sp. SIP3-4.</title>
        <authorList>
            <person name="Lucas S."/>
            <person name="Copeland A."/>
            <person name="Lapidus A."/>
            <person name="Glavina del Rio T."/>
            <person name="Tice H."/>
            <person name="Bruce D."/>
            <person name="Goodwin L."/>
            <person name="Pitluck S."/>
            <person name="Clum A."/>
            <person name="Larimer F."/>
            <person name="Land M."/>
            <person name="Hauser L."/>
            <person name="Kyrpides N."/>
            <person name="Mikhailova N."/>
            <person name="Kayluzhnaya M."/>
            <person name="Chistoserdova L."/>
        </authorList>
    </citation>
    <scope>NUCLEOTIDE SEQUENCE [LARGE SCALE GENOMIC DNA]</scope>
    <source>
        <strain evidence="2">SIP3-4</strain>
    </source>
</reference>
<organism evidence="1 2">
    <name type="scientific">Methylovorus glucosotrophus (strain SIP3-4)</name>
    <dbReference type="NCBI Taxonomy" id="582744"/>
    <lineage>
        <taxon>Bacteria</taxon>
        <taxon>Pseudomonadati</taxon>
        <taxon>Pseudomonadota</taxon>
        <taxon>Betaproteobacteria</taxon>
        <taxon>Nitrosomonadales</taxon>
        <taxon>Methylophilaceae</taxon>
        <taxon>Methylovorus</taxon>
    </lineage>
</organism>
<dbReference type="EMBL" id="CP001674">
    <property type="protein sequence ID" value="ACT50899.1"/>
    <property type="molecule type" value="Genomic_DNA"/>
</dbReference>
<dbReference type="RefSeq" id="WP_015830314.1">
    <property type="nucleotide sequence ID" value="NC_012969.1"/>
</dbReference>
<dbReference type="AlphaFoldDB" id="C6XEC4"/>
<accession>C6XEC4</accession>
<protein>
    <submittedName>
        <fullName evidence="1">Uncharacterized protein</fullName>
    </submittedName>
</protein>
<evidence type="ECO:0000313" key="1">
    <source>
        <dbReference type="EMBL" id="ACT50899.1"/>
    </source>
</evidence>
<proteinExistence type="predicted"/>
<sequence length="69" mass="7849">MTKTKSTTNLVVQFILSPFGWRVEKVVALDHPVVRKVITDKETNSLILTGAFKAQPRPGQFCVRPHRFI</sequence>
<evidence type="ECO:0000313" key="2">
    <source>
        <dbReference type="Proteomes" id="UP000002743"/>
    </source>
</evidence>
<name>C6XEC4_METGS</name>